<evidence type="ECO:0000313" key="2">
    <source>
        <dbReference type="Proteomes" id="UP000887421"/>
    </source>
</evidence>
<reference evidence="1" key="1">
    <citation type="submission" date="2021-05" db="EMBL/GenBank/DDBJ databases">
        <title>Complete genome sequence of Pseudomonas seleniipraecipitans strain D1-6.</title>
        <authorList>
            <person name="Lafi F."/>
            <person name="Eida A."/>
            <person name="Alam I."/>
            <person name="Hert H."/>
            <person name="Saad M."/>
        </authorList>
    </citation>
    <scope>NUCLEOTIDE SEQUENCE</scope>
    <source>
        <strain evidence="1">D1-6</strain>
    </source>
</reference>
<dbReference type="Proteomes" id="UP000887421">
    <property type="component" value="Chromosome"/>
</dbReference>
<dbReference type="RefSeq" id="WP_070880579.1">
    <property type="nucleotide sequence ID" value="NZ_CP076114.1"/>
</dbReference>
<gene>
    <name evidence="1" type="ORF">D16iCDA_08520</name>
</gene>
<proteinExistence type="predicted"/>
<evidence type="ECO:0008006" key="3">
    <source>
        <dbReference type="Google" id="ProtNLM"/>
    </source>
</evidence>
<accession>A0ABY5JFQ5</accession>
<sequence>MGNWYNGYSWQQREALLKEKHRLEKRGDTERLSYFASEHPCEICLEPGQKQFHSEDYSTPYLLRPPATFAVCRACHSRLHKRFDAPLDWQLYVQHVSNGGYGREYTALYNQAIRKHWTSQLAGGLAPTLRDIRPRTLNGKEWWQHLSLDRESLHASWARPRPLRPRPSAEAYRAALAELSISEQEHALLHTHALAPRHSLTMRQLAKQALDSESARSANLLYGRLAHRLARQLDWQPDLREDGSPIWMTVIAEGWQPEGKEFEWVMLPALAEQLR</sequence>
<organism evidence="1 2">
    <name type="scientific">Phytopseudomonas seleniipraecipitans</name>
    <dbReference type="NCBI Taxonomy" id="640205"/>
    <lineage>
        <taxon>Bacteria</taxon>
        <taxon>Pseudomonadati</taxon>
        <taxon>Pseudomonadota</taxon>
        <taxon>Gammaproteobacteria</taxon>
        <taxon>Pseudomonadales</taxon>
        <taxon>Pseudomonadaceae</taxon>
        <taxon>Phytopseudomonas</taxon>
    </lineage>
</organism>
<dbReference type="EMBL" id="CP076114">
    <property type="protein sequence ID" value="UUD65682.1"/>
    <property type="molecule type" value="Genomic_DNA"/>
</dbReference>
<name>A0ABY5JFQ5_9GAMM</name>
<evidence type="ECO:0000313" key="1">
    <source>
        <dbReference type="EMBL" id="UUD65682.1"/>
    </source>
</evidence>
<keyword evidence="2" id="KW-1185">Reference proteome</keyword>
<protein>
    <recommendedName>
        <fullName evidence="3">HNH endonuclease</fullName>
    </recommendedName>
</protein>